<dbReference type="AlphaFoldDB" id="A0A8E2JQ26"/>
<dbReference type="Pfam" id="PF12770">
    <property type="entry name" value="CHAT"/>
    <property type="match status" value="1"/>
</dbReference>
<evidence type="ECO:0000313" key="2">
    <source>
        <dbReference type="EMBL" id="OCL04894.1"/>
    </source>
</evidence>
<dbReference type="EMBL" id="KV750415">
    <property type="protein sequence ID" value="OCL04894.1"/>
    <property type="molecule type" value="Genomic_DNA"/>
</dbReference>
<feature type="domain" description="CHAT" evidence="1">
    <location>
        <begin position="13"/>
        <end position="163"/>
    </location>
</feature>
<gene>
    <name evidence="2" type="ORF">AOQ84DRAFT_299958</name>
</gene>
<accession>A0A8E2JQ26</accession>
<sequence length="164" mass="18106">PAKATIIDLLPVCSHVHFTCHGIPNTDSPSNSGIVLQHATEPNESDRLTIEDISETDESVFLTVCSSANVATEEFIEEGIHLASEFQMQGFYSVVATLWLVNDDMFKEVVSRFYEVLAKRYGGDGVNMAHKGCYASVLQSVVAEIRRESPESVLQWAPFVHFGV</sequence>
<proteinExistence type="predicted"/>
<evidence type="ECO:0000313" key="3">
    <source>
        <dbReference type="Proteomes" id="UP000250140"/>
    </source>
</evidence>
<feature type="non-terminal residue" evidence="2">
    <location>
        <position position="1"/>
    </location>
</feature>
<name>A0A8E2JQ26_9PEZI</name>
<evidence type="ECO:0000259" key="1">
    <source>
        <dbReference type="Pfam" id="PF12770"/>
    </source>
</evidence>
<dbReference type="Proteomes" id="UP000250140">
    <property type="component" value="Unassembled WGS sequence"/>
</dbReference>
<keyword evidence="3" id="KW-1185">Reference proteome</keyword>
<reference evidence="2 3" key="1">
    <citation type="journal article" date="2016" name="Nat. Commun.">
        <title>Ectomycorrhizal ecology is imprinted in the genome of the dominant symbiotic fungus Cenococcum geophilum.</title>
        <authorList>
            <consortium name="DOE Joint Genome Institute"/>
            <person name="Peter M."/>
            <person name="Kohler A."/>
            <person name="Ohm R.A."/>
            <person name="Kuo A."/>
            <person name="Krutzmann J."/>
            <person name="Morin E."/>
            <person name="Arend M."/>
            <person name="Barry K.W."/>
            <person name="Binder M."/>
            <person name="Choi C."/>
            <person name="Clum A."/>
            <person name="Copeland A."/>
            <person name="Grisel N."/>
            <person name="Haridas S."/>
            <person name="Kipfer T."/>
            <person name="LaButti K."/>
            <person name="Lindquist E."/>
            <person name="Lipzen A."/>
            <person name="Maire R."/>
            <person name="Meier B."/>
            <person name="Mihaltcheva S."/>
            <person name="Molinier V."/>
            <person name="Murat C."/>
            <person name="Poggeler S."/>
            <person name="Quandt C.A."/>
            <person name="Sperisen C."/>
            <person name="Tritt A."/>
            <person name="Tisserant E."/>
            <person name="Crous P.W."/>
            <person name="Henrissat B."/>
            <person name="Nehls U."/>
            <person name="Egli S."/>
            <person name="Spatafora J.W."/>
            <person name="Grigoriev I.V."/>
            <person name="Martin F.M."/>
        </authorList>
    </citation>
    <scope>NUCLEOTIDE SEQUENCE [LARGE SCALE GENOMIC DNA]</scope>
    <source>
        <strain evidence="2 3">CBS 207.34</strain>
    </source>
</reference>
<dbReference type="InterPro" id="IPR024983">
    <property type="entry name" value="CHAT_dom"/>
</dbReference>
<organism evidence="2 3">
    <name type="scientific">Glonium stellatum</name>
    <dbReference type="NCBI Taxonomy" id="574774"/>
    <lineage>
        <taxon>Eukaryota</taxon>
        <taxon>Fungi</taxon>
        <taxon>Dikarya</taxon>
        <taxon>Ascomycota</taxon>
        <taxon>Pezizomycotina</taxon>
        <taxon>Dothideomycetes</taxon>
        <taxon>Pleosporomycetidae</taxon>
        <taxon>Gloniales</taxon>
        <taxon>Gloniaceae</taxon>
        <taxon>Glonium</taxon>
    </lineage>
</organism>
<dbReference type="OrthoDB" id="3781218at2759"/>
<protein>
    <recommendedName>
        <fullName evidence="1">CHAT domain-containing protein</fullName>
    </recommendedName>
</protein>